<comment type="caution">
    <text evidence="1">The sequence shown here is derived from an EMBL/GenBank/DDBJ whole genome shotgun (WGS) entry which is preliminary data.</text>
</comment>
<dbReference type="EMBL" id="FBWH01000023">
    <property type="protein sequence ID" value="CUX31892.1"/>
    <property type="molecule type" value="Genomic_DNA"/>
</dbReference>
<name>A0ABP2BKH1_9HYPH</name>
<dbReference type="Proteomes" id="UP000191812">
    <property type="component" value="Unassembled WGS sequence"/>
</dbReference>
<gene>
    <name evidence="1" type="ORF">AGR13a_Cc30157</name>
</gene>
<accession>A0ABP2BKH1</accession>
<sequence>MKTISLSQPLLLDGSVSVDRIVVRKPSAGCLKGMRNSRNSVAGFTYSQVIWFCCRMTCYGEVALRNLSAADFAELSRAIEEIYQACQGEIFLESENGKAILDRGNGERPDATD</sequence>
<proteinExistence type="predicted"/>
<evidence type="ECO:0000313" key="2">
    <source>
        <dbReference type="Proteomes" id="UP000191812"/>
    </source>
</evidence>
<reference evidence="1 2" key="1">
    <citation type="submission" date="2016-01" db="EMBL/GenBank/DDBJ databases">
        <authorList>
            <person name="Regsiter A."/>
            <person name="william w."/>
        </authorList>
    </citation>
    <scope>NUCLEOTIDE SEQUENCE [LARGE SCALE GENOMIC DNA]</scope>
    <source>
        <strain evidence="1 2">CFBP 6927</strain>
    </source>
</reference>
<keyword evidence="2" id="KW-1185">Reference proteome</keyword>
<organism evidence="1 2">
    <name type="scientific">Agrobacterium genomosp. 13 str. CFBP 6927</name>
    <dbReference type="NCBI Taxonomy" id="1183428"/>
    <lineage>
        <taxon>Bacteria</taxon>
        <taxon>Pseudomonadati</taxon>
        <taxon>Pseudomonadota</taxon>
        <taxon>Alphaproteobacteria</taxon>
        <taxon>Hyphomicrobiales</taxon>
        <taxon>Rhizobiaceae</taxon>
        <taxon>Rhizobium/Agrobacterium group</taxon>
        <taxon>Agrobacterium</taxon>
        <taxon>Agrobacterium tumefaciens complex</taxon>
    </lineage>
</organism>
<evidence type="ECO:0000313" key="1">
    <source>
        <dbReference type="EMBL" id="CUX31892.1"/>
    </source>
</evidence>
<protein>
    <submittedName>
        <fullName evidence="1">Uncharacterized protein</fullName>
    </submittedName>
</protein>
<dbReference type="RefSeq" id="WP_139786003.1">
    <property type="nucleotide sequence ID" value="NZ_LT009756.1"/>
</dbReference>